<evidence type="ECO:0000259" key="1">
    <source>
        <dbReference type="Pfam" id="PF00419"/>
    </source>
</evidence>
<dbReference type="RefSeq" id="WP_043374197.1">
    <property type="nucleotide sequence ID" value="NZ_CP006704.1"/>
</dbReference>
<dbReference type="InterPro" id="IPR036937">
    <property type="entry name" value="Adhesion_dom_fimbrial_sf"/>
</dbReference>
<dbReference type="KEGG" id="ctes:O987_20255"/>
<gene>
    <name evidence="2" type="ORF">O987_20255</name>
</gene>
<evidence type="ECO:0000313" key="3">
    <source>
        <dbReference type="Proteomes" id="UP000028782"/>
    </source>
</evidence>
<dbReference type="GO" id="GO:0007155">
    <property type="term" value="P:cell adhesion"/>
    <property type="evidence" value="ECO:0007669"/>
    <property type="project" value="InterPro"/>
</dbReference>
<dbReference type="Proteomes" id="UP000028782">
    <property type="component" value="Chromosome"/>
</dbReference>
<dbReference type="Gene3D" id="2.60.40.1090">
    <property type="entry name" value="Fimbrial-type adhesion domain"/>
    <property type="match status" value="1"/>
</dbReference>
<dbReference type="EMBL" id="CP006704">
    <property type="protein sequence ID" value="AIJ48145.1"/>
    <property type="molecule type" value="Genomic_DNA"/>
</dbReference>
<dbReference type="HOGENOM" id="CLU_114111_0_0_4"/>
<dbReference type="Pfam" id="PF00419">
    <property type="entry name" value="Fimbrial"/>
    <property type="match status" value="1"/>
</dbReference>
<dbReference type="InterPro" id="IPR000259">
    <property type="entry name" value="Adhesion_dom_fimbrial"/>
</dbReference>
<protein>
    <recommendedName>
        <fullName evidence="1">Fimbrial-type adhesion domain-containing protein</fullName>
    </recommendedName>
</protein>
<evidence type="ECO:0000313" key="2">
    <source>
        <dbReference type="EMBL" id="AIJ48145.1"/>
    </source>
</evidence>
<sequence>MTQFRKSTKPKRWSWLGISCLNALVVSLLVFSGIENASAGPSFQTVTVRFKVNATPYCDVTDLTGSDEIKVDFGTSLPMSQIDGSQHEKPIPYQIYCENPTGYTQLKIRFIGANAGFGDRLLATDQDNLAIEIRQGGVALPVGTGIVFDPQYAGGAGQYVTTGPSFTAVPVRRAGSNLTAGQFNANATLVLEYV</sequence>
<reference evidence="2 3" key="1">
    <citation type="journal article" date="2014" name="Genome Announc.">
        <title>Complete Genome Sequence of Polychlorinated Biphenyl Degrader Comamonas testosteroni TK102 (NBRC 109938).</title>
        <authorList>
            <person name="Fukuda K."/>
            <person name="Hosoyama A."/>
            <person name="Tsuchikane K."/>
            <person name="Ohji S."/>
            <person name="Yamazoe A."/>
            <person name="Fujita N."/>
            <person name="Shintani M."/>
            <person name="Kimbara K."/>
        </authorList>
    </citation>
    <scope>NUCLEOTIDE SEQUENCE [LARGE SCALE GENOMIC DNA]</scope>
    <source>
        <strain evidence="2">TK102</strain>
    </source>
</reference>
<name>A0A076PWF5_COMTE</name>
<dbReference type="GO" id="GO:0009289">
    <property type="term" value="C:pilus"/>
    <property type="evidence" value="ECO:0007669"/>
    <property type="project" value="InterPro"/>
</dbReference>
<dbReference type="SUPFAM" id="SSF49401">
    <property type="entry name" value="Bacterial adhesins"/>
    <property type="match status" value="1"/>
</dbReference>
<dbReference type="AlphaFoldDB" id="A0A076PWF5"/>
<feature type="domain" description="Fimbrial-type adhesion" evidence="1">
    <location>
        <begin position="50"/>
        <end position="193"/>
    </location>
</feature>
<accession>A0A076PWF5</accession>
<organism evidence="2 3">
    <name type="scientific">Comamonas testosteroni TK102</name>
    <dbReference type="NCBI Taxonomy" id="1392005"/>
    <lineage>
        <taxon>Bacteria</taxon>
        <taxon>Pseudomonadati</taxon>
        <taxon>Pseudomonadota</taxon>
        <taxon>Betaproteobacteria</taxon>
        <taxon>Burkholderiales</taxon>
        <taxon>Comamonadaceae</taxon>
        <taxon>Comamonas</taxon>
    </lineage>
</organism>
<proteinExistence type="predicted"/>
<dbReference type="InterPro" id="IPR008966">
    <property type="entry name" value="Adhesion_dom_sf"/>
</dbReference>